<dbReference type="RefSeq" id="WP_089791134.1">
    <property type="nucleotide sequence ID" value="NZ_FOIU01000001.1"/>
</dbReference>
<keyword evidence="4" id="KW-1185">Reference proteome</keyword>
<evidence type="ECO:0000313" key="4">
    <source>
        <dbReference type="Proteomes" id="UP000199469"/>
    </source>
</evidence>
<evidence type="ECO:0000313" key="3">
    <source>
        <dbReference type="EMBL" id="SEW14130.1"/>
    </source>
</evidence>
<dbReference type="InterPro" id="IPR002931">
    <property type="entry name" value="Transglutaminase-like"/>
</dbReference>
<accession>A0A1I0PIS9</accession>
<reference evidence="4" key="1">
    <citation type="submission" date="2016-10" db="EMBL/GenBank/DDBJ databases">
        <authorList>
            <person name="Varghese N."/>
            <person name="Submissions S."/>
        </authorList>
    </citation>
    <scope>NUCLEOTIDE SEQUENCE [LARGE SCALE GENOMIC DNA]</scope>
    <source>
        <strain evidence="4">DSM 17724</strain>
    </source>
</reference>
<evidence type="ECO:0000259" key="1">
    <source>
        <dbReference type="Pfam" id="PF01841"/>
    </source>
</evidence>
<dbReference type="Pfam" id="PF01841">
    <property type="entry name" value="Transglut_core"/>
    <property type="match status" value="1"/>
</dbReference>
<name>A0A1I0PIS9_9FLAO</name>
<dbReference type="Proteomes" id="UP000199469">
    <property type="component" value="Unassembled WGS sequence"/>
</dbReference>
<proteinExistence type="predicted"/>
<dbReference type="InterPro" id="IPR024618">
    <property type="entry name" value="DUF3857"/>
</dbReference>
<dbReference type="AlphaFoldDB" id="A0A1I0PIS9"/>
<dbReference type="SUPFAM" id="SSF48452">
    <property type="entry name" value="TPR-like"/>
    <property type="match status" value="1"/>
</dbReference>
<dbReference type="Pfam" id="PF12969">
    <property type="entry name" value="DUF3857"/>
    <property type="match status" value="1"/>
</dbReference>
<dbReference type="EMBL" id="FOIU01000001">
    <property type="protein sequence ID" value="SEW14130.1"/>
    <property type="molecule type" value="Genomic_DNA"/>
</dbReference>
<sequence length="1250" mass="144137">MRKVLISAIYFLSIGAIAQTKEETKTWELLLNNKRTEARNFYDKNLKDKKLNGFESLFLDALIDEEMGEMIFDETFLKNFVNLKEDESLLYPIFKKSFVLSDNENSSMDDNTYKKVDFLAQDPIYGQNISILEYKATLDRVRNNPKSADDYLAKIKRIDKWQFAGVFENLNGSGLYNEYEPETHANNDKLFNANSFGNIGWYNRKFPSNDAFEFFMNESEYGRGIMYAQSFIENPAERKILFEVDTNTEFRLFLNDVEVLSSTSDGYSNLGAHMVEVNLPKGMNRLLLKFDMKESKNAFMVIPFDTNFQKISDLKYFDTYQNYQKSSLTQLQAKELPLKFERLLKEKVAQNPNSFFYKYLLAAGYLNNYQNDQAKEIIDELLKTYPKASLVQGLLSSYYTNLDDKEKINEVFKNIELNDAEYFLVPVLKMTNSDGFQDMSIQDLEKNRDILLKTKAKALGGFFDMMIALRNRDMDKAKMHIANLKKGFANNEKFFVVFTALEDMDKKDQSSTIKKFEEFYAQKSSPDVMSGLYSLYQKSNRVEDQKKILKKYMEMFPSVNSFRSQYLDLLDDNVQNPEYGTELENALGNYPYSYSLLAAKAEYLAKQNKKAEAVKFAKLSLSHNTENETMHKLVRDIDNTQDEISLVAVKDLYKIASERKNKAPKGKKGVTTLLDEYIVNVYPEGGFKKRSTYLYEITSEKGIEEMKEYYVNYYDDVIKSEIVKPNGSIVPGEKSEDQIVFTNLAVGDIVVIQKESLERSGGRFYKDFNLSSYFNSEYPVVESIFTVITPESMNYQVKSNNKEVPSTKKKIGDKVFQTWKLTDLPEVNLDEYFGPSFYDATISVTANSIKTWQEISSWYADLTRKSLVSDKVVEKAFKEIFPSGVSGMNDTQKAEKIYNYIEKNVTYSSVDFRQSGYIPQKPSKTLVTKLGDCKDLSTLFVILGNQAGLKSNLVLVQTNDNSVQRLILPNLSFNHCIVKVNLDGKETFLEMTDKYLPFNSVVKGNYKAKGLVIYTDKSASGNSDLIDISIDNNTKTSFKTISEVNINGDLQNFSTKQFVMGETKSYYNDFFQDSQTEDFRKKNLEEEFGSVLDKVISVKSVKLLDGKDLTAKPLSYEVQFNINDKPQSVGSLKIMKIPFVTKPFTKEVVATENRSTDIQYTKYEKQNDYFEEVYLNIPEGMKFIEIPENKTLAYNGFNYSINYNLEKNNRLKITRKADTPWDNIKKEQYPEFKKFVEDAINAENQILGYK</sequence>
<dbReference type="Gene3D" id="1.25.40.10">
    <property type="entry name" value="Tetratricopeptide repeat domain"/>
    <property type="match status" value="1"/>
</dbReference>
<organism evidence="3 4">
    <name type="scientific">Chryseobacterium wanjuense</name>
    <dbReference type="NCBI Taxonomy" id="356305"/>
    <lineage>
        <taxon>Bacteria</taxon>
        <taxon>Pseudomonadati</taxon>
        <taxon>Bacteroidota</taxon>
        <taxon>Flavobacteriia</taxon>
        <taxon>Flavobacteriales</taxon>
        <taxon>Weeksellaceae</taxon>
        <taxon>Chryseobacterium group</taxon>
        <taxon>Chryseobacterium</taxon>
    </lineage>
</organism>
<dbReference type="InterPro" id="IPR038765">
    <property type="entry name" value="Papain-like_cys_pep_sf"/>
</dbReference>
<dbReference type="SUPFAM" id="SSF54001">
    <property type="entry name" value="Cysteine proteinases"/>
    <property type="match status" value="1"/>
</dbReference>
<dbReference type="Gene3D" id="2.60.120.1130">
    <property type="match status" value="1"/>
</dbReference>
<dbReference type="STRING" id="356305.SAMN05421841_1237"/>
<protein>
    <submittedName>
        <fullName evidence="3">Transglutaminase-like superfamily protein</fullName>
    </submittedName>
</protein>
<feature type="domain" description="DUF3857" evidence="2">
    <location>
        <begin position="738"/>
        <end position="826"/>
    </location>
</feature>
<dbReference type="Gene3D" id="2.60.40.3140">
    <property type="match status" value="1"/>
</dbReference>
<dbReference type="OrthoDB" id="98874at2"/>
<dbReference type="InterPro" id="IPR011990">
    <property type="entry name" value="TPR-like_helical_dom_sf"/>
</dbReference>
<feature type="domain" description="Transglutaminase-like" evidence="1">
    <location>
        <begin position="888"/>
        <end position="982"/>
    </location>
</feature>
<gene>
    <name evidence="3" type="ORF">SAMN05421841_1237</name>
</gene>
<evidence type="ECO:0000259" key="2">
    <source>
        <dbReference type="Pfam" id="PF12969"/>
    </source>
</evidence>
<dbReference type="Gene3D" id="3.10.620.30">
    <property type="match status" value="1"/>
</dbReference>